<keyword evidence="2" id="KW-0808">Transferase</keyword>
<evidence type="ECO:0000313" key="7">
    <source>
        <dbReference type="EMBL" id="MCP9549921.1"/>
    </source>
</evidence>
<comment type="caution">
    <text evidence="7">The sequence shown here is derived from an EMBL/GenBank/DDBJ whole genome shotgun (WGS) entry which is preliminary data.</text>
</comment>
<comment type="similarity">
    <text evidence="3">Belongs to the N(4)/N(6)-methyltransferase family.</text>
</comment>
<evidence type="ECO:0000256" key="3">
    <source>
        <dbReference type="RuleBase" id="RU362026"/>
    </source>
</evidence>
<feature type="domain" description="ParB-like N-terminal" evidence="6">
    <location>
        <begin position="3"/>
        <end position="84"/>
    </location>
</feature>
<dbReference type="RefSeq" id="WP_254970972.1">
    <property type="nucleotide sequence ID" value="NZ_JANDWU010000019.1"/>
</dbReference>
<dbReference type="GO" id="GO:0008170">
    <property type="term" value="F:N-methyltransferase activity"/>
    <property type="evidence" value="ECO:0007669"/>
    <property type="project" value="InterPro"/>
</dbReference>
<sequence length="453" mass="52088">MKTEEIALSRVSENEANPRTITEANFQKLVKSILVFPKMLQLRPIVVDETYKALGGNMRTRALCHIVSMTPEAIMDVLDTDQRLTDAEKLAIANYWSQWKEQPTATIVKASDLTESQKKEFIIKDNAGFGDWDTDALANQWNTDLLKDWGIQDWQLQGWMSPDSLKNGEQADEDQKEAKDDEFDEDAEKIPQRCKECELWQLGKHRLMCGDSTDAEQVKFLMGEQVVNLYLTDPPYNVGYGYEGSAMMSRGKHRTDGLTVKNDKMDNDKFRDFLSAAFLAAEETMEKGAAFYIFHSDNYSMWFREALMSTKDLELREILIWNKDSLCLGRQDYQWKHEPCLYGWKNGGAHNWFNDRAQTTVIDMARPKVSREHPTMKPVPLFAYLMGNSTKEDWNVYDGFGGSGTTLIAAEQLNRNAFLMELDPHYCDVIIARWEKLTGEKAVKIDEFKKHGE</sequence>
<keyword evidence="1 7" id="KW-0489">Methyltransferase</keyword>
<evidence type="ECO:0000256" key="2">
    <source>
        <dbReference type="ARBA" id="ARBA00022679"/>
    </source>
</evidence>
<gene>
    <name evidence="7" type="ORF">NNC68_10610</name>
</gene>
<organism evidence="7 8">
    <name type="scientific">Segatella copri</name>
    <dbReference type="NCBI Taxonomy" id="165179"/>
    <lineage>
        <taxon>Bacteria</taxon>
        <taxon>Pseudomonadati</taxon>
        <taxon>Bacteroidota</taxon>
        <taxon>Bacteroidia</taxon>
        <taxon>Bacteroidales</taxon>
        <taxon>Prevotellaceae</taxon>
        <taxon>Segatella</taxon>
    </lineage>
</organism>
<accession>A0AAW5IEG7</accession>
<dbReference type="InterPro" id="IPR003115">
    <property type="entry name" value="ParB_N"/>
</dbReference>
<dbReference type="InterPro" id="IPR015840">
    <property type="entry name" value="DNA_MeTrfase_ParB"/>
</dbReference>
<dbReference type="Proteomes" id="UP001205506">
    <property type="component" value="Unassembled WGS sequence"/>
</dbReference>
<dbReference type="GO" id="GO:0032259">
    <property type="term" value="P:methylation"/>
    <property type="evidence" value="ECO:0007669"/>
    <property type="project" value="UniProtKB-KW"/>
</dbReference>
<feature type="region of interest" description="Disordered" evidence="4">
    <location>
        <begin position="162"/>
        <end position="188"/>
    </location>
</feature>
<dbReference type="EMBL" id="JANDWU010000019">
    <property type="protein sequence ID" value="MCP9549921.1"/>
    <property type="molecule type" value="Genomic_DNA"/>
</dbReference>
<dbReference type="EC" id="2.1.1.-" evidence="3"/>
<dbReference type="PRINTS" id="PR00508">
    <property type="entry name" value="S21N4MTFRASE"/>
</dbReference>
<dbReference type="InterPro" id="IPR001091">
    <property type="entry name" value="RM_Methyltransferase"/>
</dbReference>
<dbReference type="PIRSF" id="PIRSF036758">
    <property type="entry name" value="Aden_M_ParB"/>
    <property type="match status" value="1"/>
</dbReference>
<reference evidence="7" key="1">
    <citation type="submission" date="2022-07" db="EMBL/GenBank/DDBJ databases">
        <title>Prevotella copri.</title>
        <authorList>
            <person name="Yang C."/>
        </authorList>
    </citation>
    <scope>NUCLEOTIDE SEQUENCE</scope>
    <source>
        <strain evidence="7">HF1805</strain>
    </source>
</reference>
<proteinExistence type="inferred from homology"/>
<dbReference type="Gene3D" id="3.40.50.150">
    <property type="entry name" value="Vaccinia Virus protein VP39"/>
    <property type="match status" value="1"/>
</dbReference>
<dbReference type="InterPro" id="IPR002941">
    <property type="entry name" value="DNA_methylase_N4/N6"/>
</dbReference>
<evidence type="ECO:0000256" key="1">
    <source>
        <dbReference type="ARBA" id="ARBA00022603"/>
    </source>
</evidence>
<dbReference type="InterPro" id="IPR029063">
    <property type="entry name" value="SAM-dependent_MTases_sf"/>
</dbReference>
<name>A0AAW5IEG7_9BACT</name>
<evidence type="ECO:0000256" key="4">
    <source>
        <dbReference type="SAM" id="MobiDB-lite"/>
    </source>
</evidence>
<feature type="compositionally biased region" description="Acidic residues" evidence="4">
    <location>
        <begin position="170"/>
        <end position="187"/>
    </location>
</feature>
<dbReference type="SUPFAM" id="SSF53335">
    <property type="entry name" value="S-adenosyl-L-methionine-dependent methyltransferases"/>
    <property type="match status" value="1"/>
</dbReference>
<protein>
    <recommendedName>
        <fullName evidence="3">Methyltransferase</fullName>
        <ecNumber evidence="3">2.1.1.-</ecNumber>
    </recommendedName>
</protein>
<dbReference type="AlphaFoldDB" id="A0AAW5IEG7"/>
<evidence type="ECO:0000259" key="6">
    <source>
        <dbReference type="Pfam" id="PF02195"/>
    </source>
</evidence>
<feature type="domain" description="DNA methylase N-4/N-6" evidence="5">
    <location>
        <begin position="227"/>
        <end position="430"/>
    </location>
</feature>
<evidence type="ECO:0000259" key="5">
    <source>
        <dbReference type="Pfam" id="PF01555"/>
    </source>
</evidence>
<dbReference type="Pfam" id="PF02195">
    <property type="entry name" value="ParB_N"/>
    <property type="match status" value="1"/>
</dbReference>
<evidence type="ECO:0000313" key="8">
    <source>
        <dbReference type="Proteomes" id="UP001205506"/>
    </source>
</evidence>
<dbReference type="Pfam" id="PF01555">
    <property type="entry name" value="N6_N4_Mtase"/>
    <property type="match status" value="1"/>
</dbReference>
<dbReference type="GO" id="GO:0003677">
    <property type="term" value="F:DNA binding"/>
    <property type="evidence" value="ECO:0007669"/>
    <property type="project" value="InterPro"/>
</dbReference>